<keyword evidence="2" id="KW-0472">Membrane</keyword>
<dbReference type="PANTHER" id="PTHR21666:SF270">
    <property type="entry name" value="MUREIN HYDROLASE ACTIVATOR ENVC"/>
    <property type="match status" value="1"/>
</dbReference>
<evidence type="ECO:0000313" key="4">
    <source>
        <dbReference type="EMBL" id="MBC8596725.1"/>
    </source>
</evidence>
<name>A0A926FEE3_9FIRM</name>
<dbReference type="SUPFAM" id="SSF51261">
    <property type="entry name" value="Duplicated hybrid motif"/>
    <property type="match status" value="1"/>
</dbReference>
<proteinExistence type="predicted"/>
<comment type="caution">
    <text evidence="4">The sequence shown here is derived from an EMBL/GenBank/DDBJ whole genome shotgun (WGS) entry which is preliminary data.</text>
</comment>
<dbReference type="Gene3D" id="2.70.70.10">
    <property type="entry name" value="Glucose Permease (Domain IIA)"/>
    <property type="match status" value="1"/>
</dbReference>
<dbReference type="Pfam" id="PF01551">
    <property type="entry name" value="Peptidase_M23"/>
    <property type="match status" value="1"/>
</dbReference>
<feature type="compositionally biased region" description="Polar residues" evidence="1">
    <location>
        <begin position="59"/>
        <end position="69"/>
    </location>
</feature>
<dbReference type="CDD" id="cd12797">
    <property type="entry name" value="M23_peptidase"/>
    <property type="match status" value="1"/>
</dbReference>
<feature type="region of interest" description="Disordered" evidence="1">
    <location>
        <begin position="48"/>
        <end position="111"/>
    </location>
</feature>
<dbReference type="PANTHER" id="PTHR21666">
    <property type="entry name" value="PEPTIDASE-RELATED"/>
    <property type="match status" value="1"/>
</dbReference>
<evidence type="ECO:0000313" key="5">
    <source>
        <dbReference type="Proteomes" id="UP000647416"/>
    </source>
</evidence>
<dbReference type="EMBL" id="JACRTE010000007">
    <property type="protein sequence ID" value="MBC8596725.1"/>
    <property type="molecule type" value="Genomic_DNA"/>
</dbReference>
<feature type="transmembrane region" description="Helical" evidence="2">
    <location>
        <begin position="23"/>
        <end position="41"/>
    </location>
</feature>
<sequence>MKKFNVAKSVENEKKKSQPEKKIFYSLLMCVFAAALFTSFFSGKSAKNLRDAAEDKTAQSKQTSVTESTPYVPPENAVKTDVKKEETPEKEDSTEQKTEVEIPSASPEVEMPKTPEVTGIIKPVNGEILKLFSDKTPVYSKTMDDWRVHDGIDISAKVGDSVFACADGIVEDIFDDKKMGTTVIIDHSGIKSKYQNLSPNVAVQKGDEVAEGSVIGVVGDSASYEIADAPHLHFELTDGNVQVNPEKLFK</sequence>
<dbReference type="RefSeq" id="WP_262432140.1">
    <property type="nucleotide sequence ID" value="NZ_JACRTE010000007.1"/>
</dbReference>
<keyword evidence="5" id="KW-1185">Reference proteome</keyword>
<evidence type="ECO:0000256" key="1">
    <source>
        <dbReference type="SAM" id="MobiDB-lite"/>
    </source>
</evidence>
<feature type="compositionally biased region" description="Basic and acidic residues" evidence="1">
    <location>
        <begin position="48"/>
        <end position="58"/>
    </location>
</feature>
<dbReference type="InterPro" id="IPR011055">
    <property type="entry name" value="Dup_hybrid_motif"/>
</dbReference>
<gene>
    <name evidence="4" type="ORF">H8706_07550</name>
</gene>
<feature type="domain" description="M23ase beta-sheet core" evidence="3">
    <location>
        <begin position="148"/>
        <end position="245"/>
    </location>
</feature>
<evidence type="ECO:0000259" key="3">
    <source>
        <dbReference type="Pfam" id="PF01551"/>
    </source>
</evidence>
<dbReference type="Proteomes" id="UP000647416">
    <property type="component" value="Unassembled WGS sequence"/>
</dbReference>
<dbReference type="GO" id="GO:0004222">
    <property type="term" value="F:metalloendopeptidase activity"/>
    <property type="evidence" value="ECO:0007669"/>
    <property type="project" value="TreeGrafter"/>
</dbReference>
<reference evidence="4" key="1">
    <citation type="submission" date="2020-08" db="EMBL/GenBank/DDBJ databases">
        <title>Genome public.</title>
        <authorList>
            <person name="Liu C."/>
            <person name="Sun Q."/>
        </authorList>
    </citation>
    <scope>NUCLEOTIDE SEQUENCE</scope>
    <source>
        <strain evidence="4">NSJ-50</strain>
    </source>
</reference>
<dbReference type="InterPro" id="IPR016047">
    <property type="entry name" value="M23ase_b-sheet_dom"/>
</dbReference>
<keyword evidence="2" id="KW-1133">Transmembrane helix</keyword>
<dbReference type="InterPro" id="IPR050570">
    <property type="entry name" value="Cell_wall_metabolism_enzyme"/>
</dbReference>
<keyword evidence="2" id="KW-0812">Transmembrane</keyword>
<evidence type="ECO:0000256" key="2">
    <source>
        <dbReference type="SAM" id="Phobius"/>
    </source>
</evidence>
<accession>A0A926FEE3</accession>
<feature type="compositionally biased region" description="Basic and acidic residues" evidence="1">
    <location>
        <begin position="78"/>
        <end position="100"/>
    </location>
</feature>
<protein>
    <submittedName>
        <fullName evidence="4">M23 family metallopeptidase</fullName>
    </submittedName>
</protein>
<organism evidence="4 5">
    <name type="scientific">Qingrenia yutianensis</name>
    <dbReference type="NCBI Taxonomy" id="2763676"/>
    <lineage>
        <taxon>Bacteria</taxon>
        <taxon>Bacillati</taxon>
        <taxon>Bacillota</taxon>
        <taxon>Clostridia</taxon>
        <taxon>Eubacteriales</taxon>
        <taxon>Oscillospiraceae</taxon>
        <taxon>Qingrenia</taxon>
    </lineage>
</organism>
<dbReference type="AlphaFoldDB" id="A0A926FEE3"/>